<reference evidence="1" key="1">
    <citation type="submission" date="2016-10" db="EMBL/GenBank/DDBJ databases">
        <title>Sequence of Gallionella enrichment culture.</title>
        <authorList>
            <person name="Poehlein A."/>
            <person name="Muehling M."/>
            <person name="Daniel R."/>
        </authorList>
    </citation>
    <scope>NUCLEOTIDE SEQUENCE</scope>
</reference>
<evidence type="ECO:0000313" key="1">
    <source>
        <dbReference type="EMBL" id="OIQ71433.1"/>
    </source>
</evidence>
<dbReference type="AlphaFoldDB" id="A0A1J5PIL0"/>
<sequence>MAQQIDEIERLRKKGVKFLLTDRDVALMLGYAPSAMRQRRYKHPETLPPSILIGKCHRYILEEVLAWIEQRKKQGNR</sequence>
<name>A0A1J5PIL0_9ZZZZ</name>
<comment type="caution">
    <text evidence="1">The sequence shown here is derived from an EMBL/GenBank/DDBJ whole genome shotgun (WGS) entry which is preliminary data.</text>
</comment>
<proteinExistence type="predicted"/>
<evidence type="ECO:0008006" key="2">
    <source>
        <dbReference type="Google" id="ProtNLM"/>
    </source>
</evidence>
<dbReference type="EMBL" id="MLJW01003728">
    <property type="protein sequence ID" value="OIQ71433.1"/>
    <property type="molecule type" value="Genomic_DNA"/>
</dbReference>
<gene>
    <name evidence="1" type="ORF">GALL_469470</name>
</gene>
<organism evidence="1">
    <name type="scientific">mine drainage metagenome</name>
    <dbReference type="NCBI Taxonomy" id="410659"/>
    <lineage>
        <taxon>unclassified sequences</taxon>
        <taxon>metagenomes</taxon>
        <taxon>ecological metagenomes</taxon>
    </lineage>
</organism>
<accession>A0A1J5PIL0</accession>
<protein>
    <recommendedName>
        <fullName evidence="2">Helix-turn-helix domain-containing protein</fullName>
    </recommendedName>
</protein>